<dbReference type="PANTHER" id="PTHR37309:SF1">
    <property type="entry name" value="SLR0284 PROTEIN"/>
    <property type="match status" value="1"/>
</dbReference>
<organism evidence="2 3">
    <name type="scientific">Lolliginicoccus lacisalsi</name>
    <dbReference type="NCBI Taxonomy" id="2742202"/>
    <lineage>
        <taxon>Bacteria</taxon>
        <taxon>Bacillati</taxon>
        <taxon>Actinomycetota</taxon>
        <taxon>Actinomycetes</taxon>
        <taxon>Mycobacteriales</taxon>
        <taxon>Hoyosellaceae</taxon>
        <taxon>Lolliginicoccus</taxon>
    </lineage>
</organism>
<comment type="caution">
    <text evidence="2">The sequence shown here is derived from an EMBL/GenBank/DDBJ whole genome shotgun (WGS) entry which is preliminary data.</text>
</comment>
<feature type="transmembrane region" description="Helical" evidence="1">
    <location>
        <begin position="37"/>
        <end position="54"/>
    </location>
</feature>
<dbReference type="InterPro" id="IPR007165">
    <property type="entry name" value="Phage_holin_4_2"/>
</dbReference>
<accession>A0A927PLX7</accession>
<sequence length="126" mass="13873">MIFLLTLAINSFAIWLAAEWITGIDLYTPGETTTENVLFIVAIGAIFTLINMLIKPVIKLLSLPLIIITLGLFLLVINAFMLLLTEWITSYFDFGLLIAGFWAAFLGGLLIAIVNLVLGMIVPDRS</sequence>
<evidence type="ECO:0000313" key="2">
    <source>
        <dbReference type="EMBL" id="MBD8507333.1"/>
    </source>
</evidence>
<evidence type="ECO:0000256" key="1">
    <source>
        <dbReference type="SAM" id="Phobius"/>
    </source>
</evidence>
<keyword evidence="1" id="KW-1133">Transmembrane helix</keyword>
<dbReference type="Proteomes" id="UP000642993">
    <property type="component" value="Unassembled WGS sequence"/>
</dbReference>
<feature type="transmembrane region" description="Helical" evidence="1">
    <location>
        <begin position="61"/>
        <end position="84"/>
    </location>
</feature>
<gene>
    <name evidence="2" type="ORF">HT102_12645</name>
</gene>
<dbReference type="Pfam" id="PF04020">
    <property type="entry name" value="Phage_holin_4_2"/>
    <property type="match status" value="1"/>
</dbReference>
<dbReference type="PANTHER" id="PTHR37309">
    <property type="entry name" value="SLR0284 PROTEIN"/>
    <property type="match status" value="1"/>
</dbReference>
<keyword evidence="1" id="KW-0812">Transmembrane</keyword>
<proteinExistence type="predicted"/>
<evidence type="ECO:0000313" key="3">
    <source>
        <dbReference type="Proteomes" id="UP000642993"/>
    </source>
</evidence>
<reference evidence="2" key="1">
    <citation type="submission" date="2020-09" db="EMBL/GenBank/DDBJ databases">
        <title>Hoyosella lacisalsi sp. nov., a halotolerant actinobacterium isolated from soil of Lake Gudzhirganskoe.</title>
        <authorList>
            <person name="Yang Q."/>
            <person name="Guo P.Y."/>
            <person name="Liu S.W."/>
            <person name="Li F.N."/>
            <person name="Sun C.H."/>
        </authorList>
    </citation>
    <scope>NUCLEOTIDE SEQUENCE</scope>
    <source>
        <strain evidence="2">G463</strain>
    </source>
</reference>
<dbReference type="EMBL" id="JACYWE010000007">
    <property type="protein sequence ID" value="MBD8507333.1"/>
    <property type="molecule type" value="Genomic_DNA"/>
</dbReference>
<dbReference type="AlphaFoldDB" id="A0A927PLX7"/>
<protein>
    <submittedName>
        <fullName evidence="2">Phage holin family protein</fullName>
    </submittedName>
</protein>
<dbReference type="RefSeq" id="WP_192039766.1">
    <property type="nucleotide sequence ID" value="NZ_JACYWE010000007.1"/>
</dbReference>
<keyword evidence="1" id="KW-0472">Membrane</keyword>
<feature type="transmembrane region" description="Helical" evidence="1">
    <location>
        <begin position="96"/>
        <end position="122"/>
    </location>
</feature>
<name>A0A927PLX7_9ACTN</name>
<keyword evidence="3" id="KW-1185">Reference proteome</keyword>